<proteinExistence type="predicted"/>
<gene>
    <name evidence="2" type="ORF">BDW59DRAFT_163575</name>
</gene>
<dbReference type="Proteomes" id="UP001610335">
    <property type="component" value="Unassembled WGS sequence"/>
</dbReference>
<evidence type="ECO:0000256" key="1">
    <source>
        <dbReference type="SAM" id="MobiDB-lite"/>
    </source>
</evidence>
<organism evidence="2 3">
    <name type="scientific">Aspergillus cavernicola</name>
    <dbReference type="NCBI Taxonomy" id="176166"/>
    <lineage>
        <taxon>Eukaryota</taxon>
        <taxon>Fungi</taxon>
        <taxon>Dikarya</taxon>
        <taxon>Ascomycota</taxon>
        <taxon>Pezizomycotina</taxon>
        <taxon>Eurotiomycetes</taxon>
        <taxon>Eurotiomycetidae</taxon>
        <taxon>Eurotiales</taxon>
        <taxon>Aspergillaceae</taxon>
        <taxon>Aspergillus</taxon>
        <taxon>Aspergillus subgen. Nidulantes</taxon>
    </lineage>
</organism>
<dbReference type="Gene3D" id="1.20.5.340">
    <property type="match status" value="1"/>
</dbReference>
<feature type="region of interest" description="Disordered" evidence="1">
    <location>
        <begin position="497"/>
        <end position="522"/>
    </location>
</feature>
<accession>A0ABR4I6Z6</accession>
<dbReference type="InterPro" id="IPR055530">
    <property type="entry name" value="DUF7104"/>
</dbReference>
<evidence type="ECO:0000313" key="3">
    <source>
        <dbReference type="Proteomes" id="UP001610335"/>
    </source>
</evidence>
<feature type="compositionally biased region" description="Acidic residues" evidence="1">
    <location>
        <begin position="497"/>
        <end position="510"/>
    </location>
</feature>
<evidence type="ECO:0000313" key="2">
    <source>
        <dbReference type="EMBL" id="KAL2822762.1"/>
    </source>
</evidence>
<sequence>MTDTILEAAAGNTKYGDDMVGLLLEHRDQSGYITEDVLMAVAGNEDLGHQIITLLFKGPSDIRVTPAVLQVAAENLHQGAKIMALLLSKNPGNIQITEEIIISAVHNDVSGLEILTLLGKHNHDELEVTESVMLAAAGSENFMEVINLFLGLHKGNLPITNTILVTTARNPVSTQEDQVRLLELSNSKVQVTEECFDTRVHMHAKATFLLRNQGRITEHVMVAAAGREDYDSESSFQGLLAEPHDPVTDVILGAAAGKSLHGPDFVDFILACYAKDLHILETTLLAATRNPKGGPEVLALLLEQRPDVQITNDVILAAAGTDTNALEVLIRHINDSPTKSPIQMTEGLLEAIAGNRSCGARAFRLLFDTQVEDKSRLPFTQKALINAAANVQCGYEVMTLLLDHGGFEDLVTLITENVIIAAAGNLLWGLDILALLLDHDYVVDWSMNVFAAAEKNIWSGEEIIAFLLRYQGIQNKDEDADLSEDYDQAFNRDGDVDLSEYENWSDDNTEVPEALSENSKLV</sequence>
<reference evidence="2 3" key="1">
    <citation type="submission" date="2024-07" db="EMBL/GenBank/DDBJ databases">
        <title>Section-level genome sequencing and comparative genomics of Aspergillus sections Usti and Cavernicolus.</title>
        <authorList>
            <consortium name="Lawrence Berkeley National Laboratory"/>
            <person name="Nybo J.L."/>
            <person name="Vesth T.C."/>
            <person name="Theobald S."/>
            <person name="Frisvad J.C."/>
            <person name="Larsen T.O."/>
            <person name="Kjaerboelling I."/>
            <person name="Rothschild-Mancinelli K."/>
            <person name="Lyhne E.K."/>
            <person name="Kogle M.E."/>
            <person name="Barry K."/>
            <person name="Clum A."/>
            <person name="Na H."/>
            <person name="Ledsgaard L."/>
            <person name="Lin J."/>
            <person name="Lipzen A."/>
            <person name="Kuo A."/>
            <person name="Riley R."/>
            <person name="Mondo S."/>
            <person name="LaButti K."/>
            <person name="Haridas S."/>
            <person name="Pangalinan J."/>
            <person name="Salamov A.A."/>
            <person name="Simmons B.A."/>
            <person name="Magnuson J.K."/>
            <person name="Chen J."/>
            <person name="Drula E."/>
            <person name="Henrissat B."/>
            <person name="Wiebenga A."/>
            <person name="Lubbers R.J."/>
            <person name="Gomes A.C."/>
            <person name="Makela M.R."/>
            <person name="Stajich J."/>
            <person name="Grigoriev I.V."/>
            <person name="Mortensen U.H."/>
            <person name="De vries R.P."/>
            <person name="Baker S.E."/>
            <person name="Andersen M.R."/>
        </authorList>
    </citation>
    <scope>NUCLEOTIDE SEQUENCE [LARGE SCALE GENOMIC DNA]</scope>
    <source>
        <strain evidence="2 3">CBS 600.67</strain>
    </source>
</reference>
<name>A0ABR4I6Z6_9EURO</name>
<dbReference type="EMBL" id="JBFXLS010000056">
    <property type="protein sequence ID" value="KAL2822762.1"/>
    <property type="molecule type" value="Genomic_DNA"/>
</dbReference>
<protein>
    <recommendedName>
        <fullName evidence="4">Ankyrin repeat-containing domain protein</fullName>
    </recommendedName>
</protein>
<keyword evidence="3" id="KW-1185">Reference proteome</keyword>
<comment type="caution">
    <text evidence="2">The sequence shown here is derived from an EMBL/GenBank/DDBJ whole genome shotgun (WGS) entry which is preliminary data.</text>
</comment>
<dbReference type="Pfam" id="PF23397">
    <property type="entry name" value="DUF7104"/>
    <property type="match status" value="6"/>
</dbReference>
<evidence type="ECO:0008006" key="4">
    <source>
        <dbReference type="Google" id="ProtNLM"/>
    </source>
</evidence>